<keyword evidence="1" id="KW-0720">Serine protease</keyword>
<feature type="active site" description="Charge relay system" evidence="1">
    <location>
        <position position="309"/>
    </location>
</feature>
<evidence type="ECO:0000313" key="4">
    <source>
        <dbReference type="Proteomes" id="UP000199515"/>
    </source>
</evidence>
<dbReference type="GO" id="GO:0006508">
    <property type="term" value="P:proteolysis"/>
    <property type="evidence" value="ECO:0007669"/>
    <property type="project" value="UniProtKB-KW"/>
</dbReference>
<accession>A0A1H3G2W7</accession>
<dbReference type="PROSITE" id="PS51892">
    <property type="entry name" value="SUBTILASE"/>
    <property type="match status" value="1"/>
</dbReference>
<name>A0A1H3G2W7_9PSEU</name>
<feature type="active site" description="Charge relay system" evidence="1">
    <location>
        <position position="117"/>
    </location>
</feature>
<organism evidence="3 4">
    <name type="scientific">Amycolatopsis xylanica</name>
    <dbReference type="NCBI Taxonomy" id="589385"/>
    <lineage>
        <taxon>Bacteria</taxon>
        <taxon>Bacillati</taxon>
        <taxon>Actinomycetota</taxon>
        <taxon>Actinomycetes</taxon>
        <taxon>Pseudonocardiales</taxon>
        <taxon>Pseudonocardiaceae</taxon>
        <taxon>Amycolatopsis</taxon>
    </lineage>
</organism>
<dbReference type="Proteomes" id="UP000199515">
    <property type="component" value="Unassembled WGS sequence"/>
</dbReference>
<evidence type="ECO:0000313" key="3">
    <source>
        <dbReference type="EMBL" id="SDX97038.1"/>
    </source>
</evidence>
<dbReference type="AlphaFoldDB" id="A0A1H3G2W7"/>
<dbReference type="InterPro" id="IPR000209">
    <property type="entry name" value="Peptidase_S8/S53_dom"/>
</dbReference>
<dbReference type="CDD" id="cd00306">
    <property type="entry name" value="Peptidases_S8_S53"/>
    <property type="match status" value="1"/>
</dbReference>
<dbReference type="Gene3D" id="3.40.50.200">
    <property type="entry name" value="Peptidase S8/S53 domain"/>
    <property type="match status" value="1"/>
</dbReference>
<keyword evidence="1" id="KW-0378">Hydrolase</keyword>
<dbReference type="STRING" id="589385.SAMN05421504_10482"/>
<dbReference type="RefSeq" id="WP_091290624.1">
    <property type="nucleotide sequence ID" value="NZ_FNON01000004.1"/>
</dbReference>
<dbReference type="OrthoDB" id="5177045at2"/>
<comment type="similarity">
    <text evidence="1">Belongs to the peptidase S8 family.</text>
</comment>
<keyword evidence="4" id="KW-1185">Reference proteome</keyword>
<dbReference type="InterPro" id="IPR036852">
    <property type="entry name" value="Peptidase_S8/S53_dom_sf"/>
</dbReference>
<dbReference type="GO" id="GO:0004252">
    <property type="term" value="F:serine-type endopeptidase activity"/>
    <property type="evidence" value="ECO:0007669"/>
    <property type="project" value="UniProtKB-UniRule"/>
</dbReference>
<sequence>MTEHDELIVDTADLDAVTAALKNLGAWGGDWEVSEDLGLALLRNLKVGTGAELDTLITDLNAKLLSAGGAPPLLGKNDSAVIGYPQHKGILDPLDTEVEVVVGPPSGGAGIHVGVVDTPLFRHSTFGGEVVADEEIVIGETDIVDVWAGHATFVVGKIREHAAGARITVKAGLDGTSGARSLWETARKIASFRHTDIKILNLSLGVVTENDVEPLALRRALDRLGDDVVVVAAAGNRRLTSNPLKIFPAAFDDVIAVGALDAPFSMDRPWVDLEAPGIVQQGAYVVGEVDLLEFAHTSFTGKATWSGTSFAAATVTGALAQAMGEGLSGAAALAAVTEGPGAVAKKVAYPR</sequence>
<protein>
    <submittedName>
        <fullName evidence="3">Subtilase family protein</fullName>
    </submittedName>
</protein>
<reference evidence="3 4" key="1">
    <citation type="submission" date="2016-10" db="EMBL/GenBank/DDBJ databases">
        <authorList>
            <person name="de Groot N.N."/>
        </authorList>
    </citation>
    <scope>NUCLEOTIDE SEQUENCE [LARGE SCALE GENOMIC DNA]</scope>
    <source>
        <strain evidence="3 4">CPCC 202699</strain>
    </source>
</reference>
<dbReference type="SUPFAM" id="SSF52743">
    <property type="entry name" value="Subtilisin-like"/>
    <property type="match status" value="1"/>
</dbReference>
<dbReference type="EMBL" id="FNON01000004">
    <property type="protein sequence ID" value="SDX97038.1"/>
    <property type="molecule type" value="Genomic_DNA"/>
</dbReference>
<evidence type="ECO:0000259" key="2">
    <source>
        <dbReference type="Pfam" id="PF00082"/>
    </source>
</evidence>
<keyword evidence="1" id="KW-0645">Protease</keyword>
<feature type="active site" description="Charge relay system" evidence="1">
    <location>
        <position position="150"/>
    </location>
</feature>
<evidence type="ECO:0000256" key="1">
    <source>
        <dbReference type="PROSITE-ProRule" id="PRU01240"/>
    </source>
</evidence>
<gene>
    <name evidence="3" type="ORF">SAMN05421504_10482</name>
</gene>
<dbReference type="Pfam" id="PF00082">
    <property type="entry name" value="Peptidase_S8"/>
    <property type="match status" value="1"/>
</dbReference>
<proteinExistence type="inferred from homology"/>
<feature type="domain" description="Peptidase S8/S53" evidence="2">
    <location>
        <begin position="108"/>
        <end position="323"/>
    </location>
</feature>